<reference evidence="2" key="1">
    <citation type="submission" date="2022-06" db="EMBL/GenBank/DDBJ databases">
        <authorList>
            <consortium name="SYNGENTA / RWTH Aachen University"/>
        </authorList>
    </citation>
    <scope>NUCLEOTIDE SEQUENCE</scope>
</reference>
<dbReference type="Proteomes" id="UP001153365">
    <property type="component" value="Unassembled WGS sequence"/>
</dbReference>
<comment type="caution">
    <text evidence="2">The sequence shown here is derived from an EMBL/GenBank/DDBJ whole genome shotgun (WGS) entry which is preliminary data.</text>
</comment>
<gene>
    <name evidence="2" type="ORF">PPACK8108_LOCUS8008</name>
</gene>
<keyword evidence="3" id="KW-1185">Reference proteome</keyword>
<evidence type="ECO:0000256" key="1">
    <source>
        <dbReference type="SAM" id="MobiDB-lite"/>
    </source>
</evidence>
<accession>A0AAV0ATY3</accession>
<sequence>MASNKHSGTLLKHSPQVVKKGEASVLSHSVVEGLVKKEDEGKEVKGGLQGRCKEVFDKGVAMEGNEWCHWKEDQSGWSKNTGATDL</sequence>
<evidence type="ECO:0000313" key="2">
    <source>
        <dbReference type="EMBL" id="CAH7673140.1"/>
    </source>
</evidence>
<feature type="region of interest" description="Disordered" evidence="1">
    <location>
        <begin position="1"/>
        <end position="22"/>
    </location>
</feature>
<name>A0AAV0ATY3_PHAPC</name>
<organism evidence="2 3">
    <name type="scientific">Phakopsora pachyrhizi</name>
    <name type="common">Asian soybean rust disease fungus</name>
    <dbReference type="NCBI Taxonomy" id="170000"/>
    <lineage>
        <taxon>Eukaryota</taxon>
        <taxon>Fungi</taxon>
        <taxon>Dikarya</taxon>
        <taxon>Basidiomycota</taxon>
        <taxon>Pucciniomycotina</taxon>
        <taxon>Pucciniomycetes</taxon>
        <taxon>Pucciniales</taxon>
        <taxon>Phakopsoraceae</taxon>
        <taxon>Phakopsora</taxon>
    </lineage>
</organism>
<proteinExistence type="predicted"/>
<evidence type="ECO:0000313" key="3">
    <source>
        <dbReference type="Proteomes" id="UP001153365"/>
    </source>
</evidence>
<dbReference type="AlphaFoldDB" id="A0AAV0ATY3"/>
<dbReference type="EMBL" id="CALTRL010001616">
    <property type="protein sequence ID" value="CAH7673140.1"/>
    <property type="molecule type" value="Genomic_DNA"/>
</dbReference>
<protein>
    <submittedName>
        <fullName evidence="2">Uncharacterized protein</fullName>
    </submittedName>
</protein>